<dbReference type="Proteomes" id="UP000681722">
    <property type="component" value="Unassembled WGS sequence"/>
</dbReference>
<gene>
    <name evidence="1" type="ORF">SRO942_LOCUS45999</name>
</gene>
<dbReference type="EMBL" id="CAJOBC010110753">
    <property type="protein sequence ID" value="CAF4526211.1"/>
    <property type="molecule type" value="Genomic_DNA"/>
</dbReference>
<name>A0A8S2Y331_9BILA</name>
<accession>A0A8S2Y331</accession>
<reference evidence="1" key="1">
    <citation type="submission" date="2021-02" db="EMBL/GenBank/DDBJ databases">
        <authorList>
            <person name="Nowell W R."/>
        </authorList>
    </citation>
    <scope>NUCLEOTIDE SEQUENCE</scope>
</reference>
<protein>
    <submittedName>
        <fullName evidence="1">Uncharacterized protein</fullName>
    </submittedName>
</protein>
<organism evidence="1 2">
    <name type="scientific">Didymodactylos carnosus</name>
    <dbReference type="NCBI Taxonomy" id="1234261"/>
    <lineage>
        <taxon>Eukaryota</taxon>
        <taxon>Metazoa</taxon>
        <taxon>Spiralia</taxon>
        <taxon>Gnathifera</taxon>
        <taxon>Rotifera</taxon>
        <taxon>Eurotatoria</taxon>
        <taxon>Bdelloidea</taxon>
        <taxon>Philodinida</taxon>
        <taxon>Philodinidae</taxon>
        <taxon>Didymodactylos</taxon>
    </lineage>
</organism>
<proteinExistence type="predicted"/>
<evidence type="ECO:0000313" key="1">
    <source>
        <dbReference type="EMBL" id="CAF4526211.1"/>
    </source>
</evidence>
<evidence type="ECO:0000313" key="2">
    <source>
        <dbReference type="Proteomes" id="UP000681722"/>
    </source>
</evidence>
<comment type="caution">
    <text evidence="1">The sequence shown here is derived from an EMBL/GenBank/DDBJ whole genome shotgun (WGS) entry which is preliminary data.</text>
</comment>
<sequence>MEIASTIPLHHLFGLCSILNCNIRSVYPNVDGVSKNDNLSKRLLNVTFQPRETIVTDTILIMWSKGVSPEDWLLYSDQEYWSTNHYVPLLKPRETEGDYLQAIYSVAKAVVEIKLKKEPNTDTKTTFGTMVLQGIRNVVPIGKKRNSRIKKGNAANKRGITFNVRLIKVDPDFNRKELLNKFVQDVEYILLLLGDQYSKSNIKKEIT</sequence>
<feature type="non-terminal residue" evidence="1">
    <location>
        <position position="207"/>
    </location>
</feature>
<dbReference type="OrthoDB" id="10043303at2759"/>
<dbReference type="AlphaFoldDB" id="A0A8S2Y331"/>